<dbReference type="InterPro" id="IPR029057">
    <property type="entry name" value="PRTase-like"/>
</dbReference>
<dbReference type="EMBL" id="BARS01002083">
    <property type="protein sequence ID" value="GAF80876.1"/>
    <property type="molecule type" value="Genomic_DNA"/>
</dbReference>
<dbReference type="AlphaFoldDB" id="X0T0G4"/>
<evidence type="ECO:0000256" key="1">
    <source>
        <dbReference type="ARBA" id="ARBA00008007"/>
    </source>
</evidence>
<sequence>MIDFADKFLDMENIDLILPVPLHSVKKRQRQFNQARLLAKSLSRAFSKELKDNLLIKIKPGPAQVNLSRTERLKNVRGAFKVKHRLPLKDKNLLLVDDVVTTASTANECAKMLLEAGTSKVDVFSLARSV</sequence>
<dbReference type="SUPFAM" id="SSF53271">
    <property type="entry name" value="PRTase-like"/>
    <property type="match status" value="1"/>
</dbReference>
<comment type="similarity">
    <text evidence="1">Belongs to the ComF/GntX family.</text>
</comment>
<reference evidence="2" key="1">
    <citation type="journal article" date="2014" name="Front. Microbiol.">
        <title>High frequency of phylogenetically diverse reductive dehalogenase-homologous genes in deep subseafloor sedimentary metagenomes.</title>
        <authorList>
            <person name="Kawai M."/>
            <person name="Futagami T."/>
            <person name="Toyoda A."/>
            <person name="Takaki Y."/>
            <person name="Nishi S."/>
            <person name="Hori S."/>
            <person name="Arai W."/>
            <person name="Tsubouchi T."/>
            <person name="Morono Y."/>
            <person name="Uchiyama I."/>
            <person name="Ito T."/>
            <person name="Fujiyama A."/>
            <person name="Inagaki F."/>
            <person name="Takami H."/>
        </authorList>
    </citation>
    <scope>NUCLEOTIDE SEQUENCE</scope>
    <source>
        <strain evidence="2">Expedition CK06-06</strain>
    </source>
</reference>
<evidence type="ECO:0008006" key="3">
    <source>
        <dbReference type="Google" id="ProtNLM"/>
    </source>
</evidence>
<organism evidence="2">
    <name type="scientific">marine sediment metagenome</name>
    <dbReference type="NCBI Taxonomy" id="412755"/>
    <lineage>
        <taxon>unclassified sequences</taxon>
        <taxon>metagenomes</taxon>
        <taxon>ecological metagenomes</taxon>
    </lineage>
</organism>
<gene>
    <name evidence="2" type="ORF">S01H1_03888</name>
</gene>
<dbReference type="PANTHER" id="PTHR47505:SF1">
    <property type="entry name" value="DNA UTILIZATION PROTEIN YHGH"/>
    <property type="match status" value="1"/>
</dbReference>
<evidence type="ECO:0000313" key="2">
    <source>
        <dbReference type="EMBL" id="GAF80876.1"/>
    </source>
</evidence>
<dbReference type="InterPro" id="IPR000836">
    <property type="entry name" value="PRTase_dom"/>
</dbReference>
<accession>X0T0G4</accession>
<name>X0T0G4_9ZZZZ</name>
<proteinExistence type="inferred from homology"/>
<dbReference type="InterPro" id="IPR051910">
    <property type="entry name" value="ComF/GntX_DNA_util-trans"/>
</dbReference>
<dbReference type="Gene3D" id="3.40.50.2020">
    <property type="match status" value="1"/>
</dbReference>
<comment type="caution">
    <text evidence="2">The sequence shown here is derived from an EMBL/GenBank/DDBJ whole genome shotgun (WGS) entry which is preliminary data.</text>
</comment>
<dbReference type="PANTHER" id="PTHR47505">
    <property type="entry name" value="DNA UTILIZATION PROTEIN YHGH"/>
    <property type="match status" value="1"/>
</dbReference>
<protein>
    <recommendedName>
        <fullName evidence="3">Phosphoribosyltransferase domain-containing protein</fullName>
    </recommendedName>
</protein>
<dbReference type="CDD" id="cd06223">
    <property type="entry name" value="PRTases_typeI"/>
    <property type="match status" value="1"/>
</dbReference>